<dbReference type="InterPro" id="IPR034660">
    <property type="entry name" value="DinB/YfiT-like"/>
</dbReference>
<accession>A0A090YKZ0</accession>
<dbReference type="Pfam" id="PF12867">
    <property type="entry name" value="DinB_2"/>
    <property type="match status" value="1"/>
</dbReference>
<evidence type="ECO:0000313" key="3">
    <source>
        <dbReference type="EMBL" id="RFT66306.1"/>
    </source>
</evidence>
<dbReference type="Proteomes" id="UP000029389">
    <property type="component" value="Unassembled WGS sequence"/>
</dbReference>
<dbReference type="SUPFAM" id="SSF109854">
    <property type="entry name" value="DinB/YfiT-like putative metalloenzymes"/>
    <property type="match status" value="1"/>
</dbReference>
<evidence type="ECO:0000313" key="5">
    <source>
        <dbReference type="Proteomes" id="UP000264294"/>
    </source>
</evidence>
<gene>
    <name evidence="3" type="ORF">D0U04_13885</name>
    <name evidence="2" type="ORF">DJ93_5289</name>
</gene>
<dbReference type="Proteomes" id="UP000264294">
    <property type="component" value="Unassembled WGS sequence"/>
</dbReference>
<dbReference type="RefSeq" id="WP_042984015.1">
    <property type="nucleotide sequence ID" value="NZ_JMQC01000008.1"/>
</dbReference>
<evidence type="ECO:0000313" key="4">
    <source>
        <dbReference type="Proteomes" id="UP000029389"/>
    </source>
</evidence>
<dbReference type="EMBL" id="QVOD01000015">
    <property type="protein sequence ID" value="RFT66306.1"/>
    <property type="molecule type" value="Genomic_DNA"/>
</dbReference>
<protein>
    <submittedName>
        <fullName evidence="2">DinB family protein</fullName>
    </submittedName>
</protein>
<sequence length="162" mass="18933">MESIDLLLLNLSEVRRRSIKVWMTIPNNHLDWRPDSEALSCKEMIRHVLECDYHYLHLLKNQGKAQNIQSPFETKPFTTIQDELLFAQTFRNEFIDFVSSVSHEDLSTIQIDRSDLAELGYSGYVRTLGDLLLRIAYHEGVHTGQILDYLRTIGVERPDIWD</sequence>
<dbReference type="PATRIC" id="fig|1405.8.peg.5453"/>
<keyword evidence="5" id="KW-1185">Reference proteome</keyword>
<dbReference type="InterPro" id="IPR024775">
    <property type="entry name" value="DinB-like"/>
</dbReference>
<comment type="caution">
    <text evidence="2">The sequence shown here is derived from an EMBL/GenBank/DDBJ whole genome shotgun (WGS) entry which is preliminary data.</text>
</comment>
<dbReference type="EMBL" id="JMQC01000008">
    <property type="protein sequence ID" value="KFM98901.1"/>
    <property type="molecule type" value="Genomic_DNA"/>
</dbReference>
<dbReference type="AlphaFoldDB" id="A0A090YKZ0"/>
<dbReference type="Gene3D" id="1.20.120.450">
    <property type="entry name" value="dinb family like domain"/>
    <property type="match status" value="1"/>
</dbReference>
<organism evidence="2 4">
    <name type="scientific">Bacillus clarus</name>
    <dbReference type="NCBI Taxonomy" id="2338372"/>
    <lineage>
        <taxon>Bacteria</taxon>
        <taxon>Bacillati</taxon>
        <taxon>Bacillota</taxon>
        <taxon>Bacilli</taxon>
        <taxon>Bacillales</taxon>
        <taxon>Bacillaceae</taxon>
        <taxon>Bacillus</taxon>
        <taxon>Bacillus cereus group</taxon>
    </lineage>
</organism>
<evidence type="ECO:0000259" key="1">
    <source>
        <dbReference type="Pfam" id="PF12867"/>
    </source>
</evidence>
<evidence type="ECO:0000313" key="2">
    <source>
        <dbReference type="EMBL" id="KFM98901.1"/>
    </source>
</evidence>
<reference evidence="3 5" key="2">
    <citation type="submission" date="2018-08" db="EMBL/GenBank/DDBJ databases">
        <title>Bacillus clarus sp. nov. strain PS00077A.</title>
        <authorList>
            <person name="Mendez Acevedo M."/>
            <person name="Carroll L."/>
            <person name="Mukherjee M."/>
            <person name="Wiedmann M."/>
            <person name="Kovac J."/>
        </authorList>
    </citation>
    <scope>NUCLEOTIDE SEQUENCE [LARGE SCALE GENOMIC DNA]</scope>
    <source>
        <strain evidence="3 5">PS00077A</strain>
    </source>
</reference>
<proteinExistence type="predicted"/>
<name>A0A090YKZ0_9BACI</name>
<reference evidence="2 4" key="1">
    <citation type="submission" date="2014-04" db="EMBL/GenBank/DDBJ databases">
        <authorList>
            <person name="Bishop-Lilly K.A."/>
            <person name="Broomall S.M."/>
            <person name="Chain P.S."/>
            <person name="Chertkov O."/>
            <person name="Coyne S.R."/>
            <person name="Daligault H.E."/>
            <person name="Davenport K.W."/>
            <person name="Erkkila T."/>
            <person name="Frey K.G."/>
            <person name="Gibbons H.S."/>
            <person name="Gu W."/>
            <person name="Jaissle J."/>
            <person name="Johnson S.L."/>
            <person name="Koroleva G.I."/>
            <person name="Ladner J.T."/>
            <person name="Lo C.-C."/>
            <person name="Minogue T.D."/>
            <person name="Munk C."/>
            <person name="Palacios G.F."/>
            <person name="Redden C.L."/>
            <person name="Rosenzweig C.N."/>
            <person name="Scholz M.B."/>
            <person name="Teshima H."/>
            <person name="Xu Y."/>
        </authorList>
    </citation>
    <scope>NUCLEOTIDE SEQUENCE [LARGE SCALE GENOMIC DNA]</scope>
    <source>
        <strain evidence="2 4">BHP</strain>
    </source>
</reference>
<feature type="domain" description="DinB-like" evidence="1">
    <location>
        <begin position="11"/>
        <end position="146"/>
    </location>
</feature>